<evidence type="ECO:0008006" key="3">
    <source>
        <dbReference type="Google" id="ProtNLM"/>
    </source>
</evidence>
<gene>
    <name evidence="1" type="ORF">J2S66_000859</name>
</gene>
<dbReference type="RefSeq" id="WP_310304043.1">
    <property type="nucleotide sequence ID" value="NZ_BAAAXB010000001.1"/>
</dbReference>
<protein>
    <recommendedName>
        <fullName evidence="3">Tetratricopeptide repeat protein</fullName>
    </recommendedName>
</protein>
<proteinExistence type="predicted"/>
<evidence type="ECO:0000313" key="2">
    <source>
        <dbReference type="Proteomes" id="UP001268819"/>
    </source>
</evidence>
<sequence>MAEQAQLTGWAAFDAGMHPEAEQHYQTSLTAAREAGDPALAGNALAFLAYQEVTVARPNVGLAESSCAVAGEAVTPRVGALLSERRAWTYAVAGDAANADRSLALAREQLARSDDRPEPDWVHWVDQTEIDIMAGRCWAELHRPLRAVPVLESALSRFDDTQARDKAL</sequence>
<organism evidence="1 2">
    <name type="scientific">Saccharothrix longispora</name>
    <dbReference type="NCBI Taxonomy" id="33920"/>
    <lineage>
        <taxon>Bacteria</taxon>
        <taxon>Bacillati</taxon>
        <taxon>Actinomycetota</taxon>
        <taxon>Actinomycetes</taxon>
        <taxon>Pseudonocardiales</taxon>
        <taxon>Pseudonocardiaceae</taxon>
        <taxon>Saccharothrix</taxon>
    </lineage>
</organism>
<accession>A0ABU1PP78</accession>
<reference evidence="1 2" key="1">
    <citation type="submission" date="2023-07" db="EMBL/GenBank/DDBJ databases">
        <title>Sequencing the genomes of 1000 actinobacteria strains.</title>
        <authorList>
            <person name="Klenk H.-P."/>
        </authorList>
    </citation>
    <scope>NUCLEOTIDE SEQUENCE [LARGE SCALE GENOMIC DNA]</scope>
    <source>
        <strain evidence="1 2">DSM 43749</strain>
    </source>
</reference>
<evidence type="ECO:0000313" key="1">
    <source>
        <dbReference type="EMBL" id="MDR6592475.1"/>
    </source>
</evidence>
<keyword evidence="2" id="KW-1185">Reference proteome</keyword>
<dbReference type="Proteomes" id="UP001268819">
    <property type="component" value="Unassembled WGS sequence"/>
</dbReference>
<dbReference type="EMBL" id="JAVDSG010000001">
    <property type="protein sequence ID" value="MDR6592475.1"/>
    <property type="molecule type" value="Genomic_DNA"/>
</dbReference>
<comment type="caution">
    <text evidence="1">The sequence shown here is derived from an EMBL/GenBank/DDBJ whole genome shotgun (WGS) entry which is preliminary data.</text>
</comment>
<name>A0ABU1PP78_9PSEU</name>